<dbReference type="NCBIfam" id="TIGR03086">
    <property type="entry name" value="TIGR03086 family metal-binding protein"/>
    <property type="match status" value="1"/>
</dbReference>
<evidence type="ECO:0000313" key="3">
    <source>
        <dbReference type="Proteomes" id="UP000215199"/>
    </source>
</evidence>
<dbReference type="InterPro" id="IPR017517">
    <property type="entry name" value="Maleyloyr_isom"/>
</dbReference>
<dbReference type="RefSeq" id="WP_093946313.1">
    <property type="nucleotide sequence ID" value="NZ_NMUL01000005.1"/>
</dbReference>
<dbReference type="SUPFAM" id="SSF109854">
    <property type="entry name" value="DinB/YfiT-like putative metalloenzymes"/>
    <property type="match status" value="1"/>
</dbReference>
<dbReference type="NCBIfam" id="TIGR03083">
    <property type="entry name" value="maleylpyruvate isomerase family mycothiol-dependent enzyme"/>
    <property type="match status" value="1"/>
</dbReference>
<feature type="domain" description="Mycothiol-dependent maleylpyruvate isomerase metal-binding" evidence="1">
    <location>
        <begin position="6"/>
        <end position="127"/>
    </location>
</feature>
<dbReference type="EMBL" id="NMUL01000005">
    <property type="protein sequence ID" value="OXM70547.1"/>
    <property type="molecule type" value="Genomic_DNA"/>
</dbReference>
<accession>A0A229TH16</accession>
<dbReference type="InterPro" id="IPR017520">
    <property type="entry name" value="CHP03086"/>
</dbReference>
<name>A0A229TH16_9PSEU</name>
<dbReference type="OrthoDB" id="5185819at2"/>
<dbReference type="InterPro" id="IPR024344">
    <property type="entry name" value="MDMPI_metal-binding"/>
</dbReference>
<protein>
    <submittedName>
        <fullName evidence="2">TIGR03086 family protein</fullName>
    </submittedName>
</protein>
<dbReference type="GO" id="GO:0046872">
    <property type="term" value="F:metal ion binding"/>
    <property type="evidence" value="ECO:0007669"/>
    <property type="project" value="InterPro"/>
</dbReference>
<comment type="caution">
    <text evidence="2">The sequence shown here is derived from an EMBL/GenBank/DDBJ whole genome shotgun (WGS) entry which is preliminary data.</text>
</comment>
<dbReference type="Pfam" id="PF11716">
    <property type="entry name" value="MDMPI_N"/>
    <property type="match status" value="1"/>
</dbReference>
<organism evidence="2 3">
    <name type="scientific">Amycolatopsis vastitatis</name>
    <dbReference type="NCBI Taxonomy" id="1905142"/>
    <lineage>
        <taxon>Bacteria</taxon>
        <taxon>Bacillati</taxon>
        <taxon>Actinomycetota</taxon>
        <taxon>Actinomycetes</taxon>
        <taxon>Pseudonocardiales</taxon>
        <taxon>Pseudonocardiaceae</taxon>
        <taxon>Amycolatopsis</taxon>
    </lineage>
</organism>
<keyword evidence="3" id="KW-1185">Reference proteome</keyword>
<dbReference type="Gene3D" id="1.20.120.450">
    <property type="entry name" value="dinb family like domain"/>
    <property type="match status" value="1"/>
</dbReference>
<gene>
    <name evidence="2" type="ORF">CF165_05660</name>
</gene>
<proteinExistence type="predicted"/>
<evidence type="ECO:0000259" key="1">
    <source>
        <dbReference type="Pfam" id="PF11716"/>
    </source>
</evidence>
<dbReference type="InterPro" id="IPR034660">
    <property type="entry name" value="DinB/YfiT-like"/>
</dbReference>
<evidence type="ECO:0000313" key="2">
    <source>
        <dbReference type="EMBL" id="OXM70547.1"/>
    </source>
</evidence>
<reference evidence="3" key="1">
    <citation type="submission" date="2017-07" db="EMBL/GenBank/DDBJ databases">
        <title>Comparative genome mining reveals phylogenetic distribution patterns of secondary metabolites in Amycolatopsis.</title>
        <authorList>
            <person name="Adamek M."/>
            <person name="Alanjary M."/>
            <person name="Sales-Ortells H."/>
            <person name="Goodfellow M."/>
            <person name="Bull A.T."/>
            <person name="Kalinowski J."/>
            <person name="Ziemert N."/>
        </authorList>
    </citation>
    <scope>NUCLEOTIDE SEQUENCE [LARGE SCALE GENOMIC DNA]</scope>
    <source>
        <strain evidence="3">H5</strain>
    </source>
</reference>
<dbReference type="AlphaFoldDB" id="A0A229TH16"/>
<dbReference type="Proteomes" id="UP000215199">
    <property type="component" value="Unassembled WGS sequence"/>
</dbReference>
<sequence length="189" mass="19710">MNAELLRPAAAEFLRVADALDDLTLPTPCAGYDVRGLLNHLLYWGPWLIAAGRREEPPSPAVAEAEAALVGDDWRAALEKQTSTLADVFGTPSAWTGTTALGTASLPAAVVGDMVLGEFVLHGWDLARAGGQELHCAPEAALAVYESAVAMGERARSMGVYGPAVEVAADAPPLERALGAAGRDPGWPR</sequence>